<dbReference type="HAMAP" id="MF_00460">
    <property type="entry name" value="UPF0125_RnfH"/>
    <property type="match status" value="1"/>
</dbReference>
<organism evidence="3 4">
    <name type="scientific">Candidatus Nitrosacidococcus tergens</name>
    <dbReference type="NCBI Taxonomy" id="553981"/>
    <lineage>
        <taxon>Bacteria</taxon>
        <taxon>Pseudomonadati</taxon>
        <taxon>Pseudomonadota</taxon>
        <taxon>Gammaproteobacteria</taxon>
        <taxon>Chromatiales</taxon>
        <taxon>Chromatiaceae</taxon>
        <taxon>Candidatus Nitrosacidococcus</taxon>
    </lineage>
</organism>
<evidence type="ECO:0000313" key="4">
    <source>
        <dbReference type="Proteomes" id="UP000516072"/>
    </source>
</evidence>
<dbReference type="SUPFAM" id="SSF54285">
    <property type="entry name" value="MoaD/ThiS"/>
    <property type="match status" value="1"/>
</dbReference>
<dbReference type="InterPro" id="IPR005346">
    <property type="entry name" value="RnfH"/>
</dbReference>
<evidence type="ECO:0000256" key="2">
    <source>
        <dbReference type="HAMAP-Rule" id="MF_00460"/>
    </source>
</evidence>
<dbReference type="PANTHER" id="PTHR37483:SF1">
    <property type="entry name" value="UPF0125 PROTEIN RATB"/>
    <property type="match status" value="1"/>
</dbReference>
<dbReference type="InterPro" id="IPR037021">
    <property type="entry name" value="RnfH_sf"/>
</dbReference>
<dbReference type="NCBIfam" id="NF002490">
    <property type="entry name" value="PRK01777.1"/>
    <property type="match status" value="1"/>
</dbReference>
<dbReference type="PANTHER" id="PTHR37483">
    <property type="entry name" value="UPF0125 PROTEIN RATB"/>
    <property type="match status" value="1"/>
</dbReference>
<proteinExistence type="inferred from homology"/>
<keyword evidence="4" id="KW-1185">Reference proteome</keyword>
<comment type="similarity">
    <text evidence="1 2">Belongs to the UPF0125 (RnfH) family.</text>
</comment>
<dbReference type="Proteomes" id="UP000516072">
    <property type="component" value="Chromosome"/>
</dbReference>
<reference evidence="3 4" key="1">
    <citation type="submission" date="2020-03" db="EMBL/GenBank/DDBJ databases">
        <authorList>
            <person name="Picone N."/>
        </authorList>
    </citation>
    <scope>NUCLEOTIDE SEQUENCE [LARGE SCALE GENOMIC DNA]</scope>
    <source>
        <strain evidence="3">NSCAC1</strain>
    </source>
</reference>
<dbReference type="Pfam" id="PF03658">
    <property type="entry name" value="Ub-RnfH"/>
    <property type="match status" value="1"/>
</dbReference>
<evidence type="ECO:0000313" key="3">
    <source>
        <dbReference type="EMBL" id="CAB1276468.1"/>
    </source>
</evidence>
<name>A0A7G1QA74_9GAMM</name>
<dbReference type="EMBL" id="LR778175">
    <property type="protein sequence ID" value="CAB1276468.1"/>
    <property type="molecule type" value="Genomic_DNA"/>
</dbReference>
<dbReference type="InterPro" id="IPR016155">
    <property type="entry name" value="Mopterin_synth/thiamin_S_b"/>
</dbReference>
<dbReference type="Gene3D" id="3.10.20.280">
    <property type="entry name" value="RnfH-like"/>
    <property type="match status" value="1"/>
</dbReference>
<gene>
    <name evidence="3" type="primary">yfjF</name>
    <name evidence="3" type="ORF">NSCAC_1187</name>
</gene>
<accession>A0A7G1QA74</accession>
<sequence>MHFVIVREITMDSANHFSVSIAYGHPRKLTLINILVEENTIVREAIEKSGILNLFPEINLECAEIGVFGKIIELSTPLHHLDRIEIYCPLMIDPRQARRDRASKS</sequence>
<dbReference type="AlphaFoldDB" id="A0A7G1QA74"/>
<dbReference type="KEGG" id="ntg:NSCAC_1187"/>
<evidence type="ECO:0000256" key="1">
    <source>
        <dbReference type="ARBA" id="ARBA00010645"/>
    </source>
</evidence>
<protein>
    <recommendedName>
        <fullName evidence="2">UPF0125 protein NSCAC_1187</fullName>
    </recommendedName>
</protein>